<dbReference type="InterPro" id="IPR024875">
    <property type="entry name" value="Protein_Lines"/>
</dbReference>
<comment type="caution">
    <text evidence="3">The sequence shown here is derived from an EMBL/GenBank/DDBJ whole genome shotgun (WGS) entry which is preliminary data.</text>
</comment>
<gene>
    <name evidence="3" type="ORF">HBR001_LOCUS1836</name>
</gene>
<dbReference type="Pfam" id="PF14695">
    <property type="entry name" value="LINES_C"/>
    <property type="match status" value="1"/>
</dbReference>
<accession>A0AAV0TC81</accession>
<evidence type="ECO:0000259" key="1">
    <source>
        <dbReference type="Pfam" id="PF14694"/>
    </source>
</evidence>
<protein>
    <submittedName>
        <fullName evidence="3">Uncharacterized protein</fullName>
    </submittedName>
</protein>
<dbReference type="Pfam" id="PF14694">
    <property type="entry name" value="LINES_N"/>
    <property type="match status" value="1"/>
</dbReference>
<dbReference type="PANTHER" id="PTHR16057">
    <property type="entry name" value="WINS1, 2 PROTEIN"/>
    <property type="match status" value="1"/>
</dbReference>
<evidence type="ECO:0000313" key="3">
    <source>
        <dbReference type="EMBL" id="CAI5717540.1"/>
    </source>
</evidence>
<organism evidence="3 4">
    <name type="scientific">Hyaloperonospora brassicae</name>
    <name type="common">Brassica downy mildew</name>
    <name type="synonym">Peronospora brassicae</name>
    <dbReference type="NCBI Taxonomy" id="162125"/>
    <lineage>
        <taxon>Eukaryota</taxon>
        <taxon>Sar</taxon>
        <taxon>Stramenopiles</taxon>
        <taxon>Oomycota</taxon>
        <taxon>Peronosporomycetes</taxon>
        <taxon>Peronosporales</taxon>
        <taxon>Peronosporaceae</taxon>
        <taxon>Hyaloperonospora</taxon>
    </lineage>
</organism>
<reference evidence="3" key="1">
    <citation type="submission" date="2022-12" db="EMBL/GenBank/DDBJ databases">
        <authorList>
            <person name="Webb A."/>
        </authorList>
    </citation>
    <scope>NUCLEOTIDE SEQUENCE</scope>
    <source>
        <strain evidence="3">Hp1</strain>
    </source>
</reference>
<dbReference type="InterPro" id="IPR032794">
    <property type="entry name" value="LINES_N"/>
</dbReference>
<dbReference type="Proteomes" id="UP001162031">
    <property type="component" value="Unassembled WGS sequence"/>
</dbReference>
<keyword evidence="4" id="KW-1185">Reference proteome</keyword>
<dbReference type="InterPro" id="IPR029415">
    <property type="entry name" value="Lines_C"/>
</dbReference>
<sequence>MPEWGVELRGIRATAAAVRCRHELTQTEVDTFIKHIDHDDVLLAYAAKEELRKVLVDGGIVETQCVTRVIIALSTIPATGWGREASGFRFQLLRQLLTVQTVELLGEDDRDNQSECGLAFPYRQAVAATIRQVGAMVRSVFLPVDGSGEGLEVTRATAAPDSVQYEALALMSDIVKRVCHLESTDHFRVALGKVVIALVDDVCMAMDYASQPTFVSCAVLKLLGDFQALATSWLGLEQEDDGGKRDASGLEAVYAQWLETCLAWSVQSACTSTALQLLHADESQTVSGQTAFVASSGRYPFLQQWLLCVSRVGAAWMEESLRRRCADAETWRLPAAKDALHCLSEQQVSRKQVWTVLVEQDDTMVEVLQNLTRMTTCASHPVLAQSYPSVATYLAAEFDPDLLFADLVETLGWDHSVLLDLLVSDETQMLRYIVQYLRRLNTQWRTSKQKLQACQRLEGVMSVLIRLRLDIDRLAAADLFPYRAGPLTRRLVAIEQLYEETK</sequence>
<proteinExistence type="predicted"/>
<dbReference type="EMBL" id="CANTFL010000174">
    <property type="protein sequence ID" value="CAI5717540.1"/>
    <property type="molecule type" value="Genomic_DNA"/>
</dbReference>
<evidence type="ECO:0000259" key="2">
    <source>
        <dbReference type="Pfam" id="PF14695"/>
    </source>
</evidence>
<dbReference type="PANTHER" id="PTHR16057:SF1">
    <property type="entry name" value="PROTEIN LINES HOMOLOG 1"/>
    <property type="match status" value="1"/>
</dbReference>
<feature type="domain" description="Protein Lines N-terminal" evidence="1">
    <location>
        <begin position="346"/>
        <end position="445"/>
    </location>
</feature>
<evidence type="ECO:0000313" key="4">
    <source>
        <dbReference type="Proteomes" id="UP001162031"/>
    </source>
</evidence>
<feature type="domain" description="Protein Lines C-terminal" evidence="2">
    <location>
        <begin position="460"/>
        <end position="496"/>
    </location>
</feature>
<name>A0AAV0TC81_HYABA</name>
<dbReference type="AlphaFoldDB" id="A0AAV0TC81"/>